<dbReference type="Gene3D" id="1.10.357.10">
    <property type="entry name" value="Tetracycline Repressor, domain 2"/>
    <property type="match status" value="1"/>
</dbReference>
<organism evidence="2 3">
    <name type="scientific">Nonomuraea purpurea</name>
    <dbReference type="NCBI Taxonomy" id="1849276"/>
    <lineage>
        <taxon>Bacteria</taxon>
        <taxon>Bacillati</taxon>
        <taxon>Actinomycetota</taxon>
        <taxon>Actinomycetes</taxon>
        <taxon>Streptosporangiales</taxon>
        <taxon>Streptosporangiaceae</taxon>
        <taxon>Nonomuraea</taxon>
    </lineage>
</organism>
<evidence type="ECO:0000259" key="1">
    <source>
        <dbReference type="Pfam" id="PF17926"/>
    </source>
</evidence>
<dbReference type="InterPro" id="IPR041467">
    <property type="entry name" value="Sco4008_C"/>
</dbReference>
<evidence type="ECO:0000313" key="2">
    <source>
        <dbReference type="EMBL" id="MFC4008948.1"/>
    </source>
</evidence>
<reference evidence="3" key="1">
    <citation type="journal article" date="2019" name="Int. J. Syst. Evol. Microbiol.">
        <title>The Global Catalogue of Microorganisms (GCM) 10K type strain sequencing project: providing services to taxonomists for standard genome sequencing and annotation.</title>
        <authorList>
            <consortium name="The Broad Institute Genomics Platform"/>
            <consortium name="The Broad Institute Genome Sequencing Center for Infectious Disease"/>
            <person name="Wu L."/>
            <person name="Ma J."/>
        </authorList>
    </citation>
    <scope>NUCLEOTIDE SEQUENCE [LARGE SCALE GENOMIC DNA]</scope>
    <source>
        <strain evidence="3">TBRC 1276</strain>
    </source>
</reference>
<dbReference type="EMBL" id="JBHSBI010000007">
    <property type="protein sequence ID" value="MFC4008948.1"/>
    <property type="molecule type" value="Genomic_DNA"/>
</dbReference>
<dbReference type="Pfam" id="PF17926">
    <property type="entry name" value="TetR_C_21"/>
    <property type="match status" value="1"/>
</dbReference>
<protein>
    <recommendedName>
        <fullName evidence="1">HTH-type transcriptional repressor Sco4008 C-terminal domain-containing protein</fullName>
    </recommendedName>
</protein>
<evidence type="ECO:0000313" key="3">
    <source>
        <dbReference type="Proteomes" id="UP001595851"/>
    </source>
</evidence>
<name>A0ABV8G8F3_9ACTN</name>
<feature type="domain" description="HTH-type transcriptional repressor Sco4008 C-terminal" evidence="1">
    <location>
        <begin position="9"/>
        <end position="69"/>
    </location>
</feature>
<dbReference type="Proteomes" id="UP001595851">
    <property type="component" value="Unassembled WGS sequence"/>
</dbReference>
<comment type="caution">
    <text evidence="2">The sequence shown here is derived from an EMBL/GenBank/DDBJ whole genome shotgun (WGS) entry which is preliminary data.</text>
</comment>
<dbReference type="RefSeq" id="WP_379529008.1">
    <property type="nucleotide sequence ID" value="NZ_JBHSBI010000007.1"/>
</dbReference>
<accession>A0ABV8G8F3</accession>
<proteinExistence type="predicted"/>
<gene>
    <name evidence="2" type="ORF">ACFOY2_17085</name>
</gene>
<keyword evidence="3" id="KW-1185">Reference proteome</keyword>
<sequence length="80" mass="8664">MTGRATLRRLVSQGRAGKLRNDIPPAELMAMVIGVVISWDSAAWSLKALQPEFNFHDLASRRAAVVSAVAGLVQPPRPRS</sequence>